<keyword evidence="2" id="KW-1185">Reference proteome</keyword>
<protein>
    <submittedName>
        <fullName evidence="1">Uncharacterized protein</fullName>
    </submittedName>
</protein>
<organism evidence="1 2">
    <name type="scientific">Eufriesea mexicana</name>
    <dbReference type="NCBI Taxonomy" id="516756"/>
    <lineage>
        <taxon>Eukaryota</taxon>
        <taxon>Metazoa</taxon>
        <taxon>Ecdysozoa</taxon>
        <taxon>Arthropoda</taxon>
        <taxon>Hexapoda</taxon>
        <taxon>Insecta</taxon>
        <taxon>Pterygota</taxon>
        <taxon>Neoptera</taxon>
        <taxon>Endopterygota</taxon>
        <taxon>Hymenoptera</taxon>
        <taxon>Apocrita</taxon>
        <taxon>Aculeata</taxon>
        <taxon>Apoidea</taxon>
        <taxon>Anthophila</taxon>
        <taxon>Apidae</taxon>
        <taxon>Eufriesea</taxon>
    </lineage>
</organism>
<evidence type="ECO:0000313" key="2">
    <source>
        <dbReference type="Proteomes" id="UP000250275"/>
    </source>
</evidence>
<reference evidence="1 2" key="1">
    <citation type="submission" date="2015-07" db="EMBL/GenBank/DDBJ databases">
        <title>The genome of Eufriesea mexicana.</title>
        <authorList>
            <person name="Pan H."/>
            <person name="Kapheim K."/>
        </authorList>
    </citation>
    <scope>NUCLEOTIDE SEQUENCE [LARGE SCALE GENOMIC DNA]</scope>
    <source>
        <strain evidence="1">0111107269</strain>
        <tissue evidence="1">Whole body</tissue>
    </source>
</reference>
<dbReference type="Proteomes" id="UP000250275">
    <property type="component" value="Unassembled WGS sequence"/>
</dbReference>
<dbReference type="OrthoDB" id="7571459at2759"/>
<sequence length="651" mass="75950">TVIKSRNAISNIVSTCKDFSWTALQQTLKDTNIINAINQLLSIYHPDDGIIAYERVLKALLILSKNLDNSIQQQIISVVPLPKGVSNDKIRNLIYKITELIKASNIKSSYQKIITVPEKSNKEILNDNSKIHLNQNILLNTSHNFELNEKFVSSVPKVFKGFPPNEISTIHNHVNYMYDTLNYNISCIKPHVNIKQNFTSKVLTNEQESLKLQSKLKWFNTPHLLYKTNFYQNSTSDYQQQFFKSMDDKYFQLSIDRFNNWNHCNITDVPHTLDQNTTCLKKLHKSAITNKQNKNEILNLEVTCSDRFIQTETNYEILDNGDVNKNSKKYSSINKNKIFNMETQYFKQELNDEQAIQQDIYKMDVVHYEEERKDTIINIQTLKEDQFLMDDFTAHKNLKRSLQCFLKRAEQETLIEFPILPWTKSLYVVPPTSKRCKIVNQKNLENNNQLDVLSKNMNSSKNISTSGNTKKFIEKKSSFHIYQNPAQLKMLHKSLNTVVSKTKTIDCEKEDYIENLLYKSATKQTKQKNLNTLQQTASITELVTFKKQYYDTLLNIQKAKMAVANSLAISSVENFTKYDPYYSNHSYQQQQLLQHGPLIMNPQFAVHTMTQSGLSNIHDTPWVKYNNWRHSSMKHLKHSQQFPFQVSRNKE</sequence>
<dbReference type="EMBL" id="KQ759893">
    <property type="protein sequence ID" value="OAD62080.1"/>
    <property type="molecule type" value="Genomic_DNA"/>
</dbReference>
<gene>
    <name evidence="1" type="ORF">WN48_07733</name>
</gene>
<accession>A0A310SHK7</accession>
<proteinExistence type="predicted"/>
<dbReference type="AlphaFoldDB" id="A0A310SHK7"/>
<evidence type="ECO:0000313" key="1">
    <source>
        <dbReference type="EMBL" id="OAD62080.1"/>
    </source>
</evidence>
<feature type="non-terminal residue" evidence="1">
    <location>
        <position position="1"/>
    </location>
</feature>
<name>A0A310SHK7_9HYME</name>